<dbReference type="EMBL" id="CM037615">
    <property type="protein sequence ID" value="KAH8013756.1"/>
    <property type="molecule type" value="Genomic_DNA"/>
</dbReference>
<proteinExistence type="predicted"/>
<reference evidence="1" key="1">
    <citation type="submission" date="2021-08" db="EMBL/GenBank/DDBJ databases">
        <title>The first chromosome-level gecko genome reveals the dynamic sex chromosomes of Neotropical dwarf geckos (Sphaerodactylidae: Sphaerodactylus).</title>
        <authorList>
            <person name="Pinto B.J."/>
            <person name="Keating S.E."/>
            <person name="Gamble T."/>
        </authorList>
    </citation>
    <scope>NUCLEOTIDE SEQUENCE</scope>
    <source>
        <strain evidence="1">TG3544</strain>
    </source>
</reference>
<organism evidence="1 2">
    <name type="scientific">Sphaerodactylus townsendi</name>
    <dbReference type="NCBI Taxonomy" id="933632"/>
    <lineage>
        <taxon>Eukaryota</taxon>
        <taxon>Metazoa</taxon>
        <taxon>Chordata</taxon>
        <taxon>Craniata</taxon>
        <taxon>Vertebrata</taxon>
        <taxon>Euteleostomi</taxon>
        <taxon>Lepidosauria</taxon>
        <taxon>Squamata</taxon>
        <taxon>Bifurcata</taxon>
        <taxon>Gekkota</taxon>
        <taxon>Sphaerodactylidae</taxon>
        <taxon>Sphaerodactylus</taxon>
    </lineage>
</organism>
<protein>
    <submittedName>
        <fullName evidence="1">Fatty acid desaturase 1</fullName>
    </submittedName>
</protein>
<comment type="caution">
    <text evidence="1">The sequence shown here is derived from an EMBL/GenBank/DDBJ whole genome shotgun (WGS) entry which is preliminary data.</text>
</comment>
<evidence type="ECO:0000313" key="1">
    <source>
        <dbReference type="EMBL" id="KAH8013756.1"/>
    </source>
</evidence>
<name>A0ACB8G2B7_9SAUR</name>
<gene>
    <name evidence="1" type="primary">FADS1_5</name>
    <name evidence="1" type="ORF">K3G42_021855</name>
</gene>
<accession>A0ACB8G2B7</accession>
<dbReference type="Proteomes" id="UP000827872">
    <property type="component" value="Linkage Group LG02"/>
</dbReference>
<evidence type="ECO:0000313" key="2">
    <source>
        <dbReference type="Proteomes" id="UP000827872"/>
    </source>
</evidence>
<keyword evidence="2" id="KW-1185">Reference proteome</keyword>
<sequence>MAETLSAPPQVFTWDEIKRRSGKDPERWLVIDRKVYDISRFHKRHPGGSRVISHYAGQDATLLYNQMKH</sequence>